<accession>A0A7M7GF89</accession>
<dbReference type="InterPro" id="IPR013141">
    <property type="entry name" value="Conotoxin-I_CS"/>
</dbReference>
<proteinExistence type="predicted"/>
<dbReference type="PROSITE" id="PS60019">
    <property type="entry name" value="I_CONOTOXIN"/>
    <property type="match status" value="1"/>
</dbReference>
<dbReference type="OrthoDB" id="152433at2759"/>
<dbReference type="InParanoid" id="A0A7M7GF89"/>
<dbReference type="RefSeq" id="XP_003426544.1">
    <property type="nucleotide sequence ID" value="XM_003426496.5"/>
</dbReference>
<evidence type="ECO:0000313" key="2">
    <source>
        <dbReference type="Proteomes" id="UP000002358"/>
    </source>
</evidence>
<reference evidence="1" key="1">
    <citation type="submission" date="2021-01" db="UniProtKB">
        <authorList>
            <consortium name="EnsemblMetazoa"/>
        </authorList>
    </citation>
    <scope>IDENTIFICATION</scope>
</reference>
<protein>
    <submittedName>
        <fullName evidence="1">Uncharacterized protein</fullName>
    </submittedName>
</protein>
<organism evidence="1 2">
    <name type="scientific">Nasonia vitripennis</name>
    <name type="common">Parasitic wasp</name>
    <dbReference type="NCBI Taxonomy" id="7425"/>
    <lineage>
        <taxon>Eukaryota</taxon>
        <taxon>Metazoa</taxon>
        <taxon>Ecdysozoa</taxon>
        <taxon>Arthropoda</taxon>
        <taxon>Hexapoda</taxon>
        <taxon>Insecta</taxon>
        <taxon>Pterygota</taxon>
        <taxon>Neoptera</taxon>
        <taxon>Endopterygota</taxon>
        <taxon>Hymenoptera</taxon>
        <taxon>Apocrita</taxon>
        <taxon>Proctotrupomorpha</taxon>
        <taxon>Chalcidoidea</taxon>
        <taxon>Pteromalidae</taxon>
        <taxon>Pteromalinae</taxon>
        <taxon>Nasonia</taxon>
    </lineage>
</organism>
<keyword evidence="2" id="KW-1185">Reference proteome</keyword>
<name>A0A7M7GF89_NASVI</name>
<dbReference type="GeneID" id="100679885"/>
<dbReference type="EnsemblMetazoa" id="XM_003426496">
    <property type="protein sequence ID" value="XP_003426544"/>
    <property type="gene ID" value="LOC100679885"/>
</dbReference>
<evidence type="ECO:0000313" key="1">
    <source>
        <dbReference type="EnsemblMetazoa" id="XP_003426544"/>
    </source>
</evidence>
<dbReference type="Proteomes" id="UP000002358">
    <property type="component" value="Chromosome 5"/>
</dbReference>
<dbReference type="AlphaFoldDB" id="A0A7M7GF89"/>
<dbReference type="KEGG" id="nvi:100679885"/>
<sequence length="164" mass="17780">MRNEVESRPVPERPSTGNFDHRSLHFRLAVGRKEYFPSLVFANEKPYKFVIPEMRSSATLLLAVFAVIQLSAAAAPNNCLKTSTECVHSSECCSGCCIEAKCLENADACQSVLAKLGAGKGGPCANLEPPCKPSYTCVLQQALCVQAPCKPVPTCVPPDYHDYE</sequence>